<gene>
    <name evidence="1" type="ORF">H7R52_11600</name>
</gene>
<dbReference type="OrthoDB" id="2051942at2"/>
<organism evidence="1 2">
    <name type="scientific">Weissella confusa</name>
    <name type="common">Lactobacillus confusus</name>
    <dbReference type="NCBI Taxonomy" id="1583"/>
    <lineage>
        <taxon>Bacteria</taxon>
        <taxon>Bacillati</taxon>
        <taxon>Bacillota</taxon>
        <taxon>Bacilli</taxon>
        <taxon>Lactobacillales</taxon>
        <taxon>Lactobacillaceae</taxon>
        <taxon>Weissella</taxon>
    </lineage>
</organism>
<reference evidence="1" key="1">
    <citation type="submission" date="2020-08" db="EMBL/GenBank/DDBJ databases">
        <title>Complete genome sequence of Weissella confusa strain FS54 provides insights into metabolic potential.</title>
        <authorList>
            <person name="Fhoula I."/>
            <person name="Najjari A."/>
            <person name="Lekired A."/>
            <person name="Bessrour-Aouam N."/>
            <person name="Jaballah S."/>
            <person name="Klibi N."/>
            <person name="Ouzari H.-I."/>
        </authorList>
    </citation>
    <scope>NUCLEOTIDE SEQUENCE</scope>
    <source>
        <strain evidence="1">FS54</strain>
    </source>
</reference>
<sequence>MKYDQVLTLLSAAYTQDELLQPVETFTARKVYANAFTVGRDEFSLAGQAGLRADLAFQINSIDYSGEESVEFNGQRYKVYRTAVSGDRTTLYLQKDLTDGKH</sequence>
<accession>A0A0R2F5K0</accession>
<dbReference type="RefSeq" id="WP_056973079.1">
    <property type="nucleotide sequence ID" value="NZ_BJZE01000022.1"/>
</dbReference>
<comment type="caution">
    <text evidence="1">The sequence shown here is derived from an EMBL/GenBank/DDBJ whole genome shotgun (WGS) entry which is preliminary data.</text>
</comment>
<evidence type="ECO:0000313" key="2">
    <source>
        <dbReference type="Proteomes" id="UP000650485"/>
    </source>
</evidence>
<dbReference type="NCBIfam" id="TIGR01563">
    <property type="entry name" value="gp16_SPP1"/>
    <property type="match status" value="1"/>
</dbReference>
<dbReference type="Proteomes" id="UP000650485">
    <property type="component" value="Unassembled WGS sequence"/>
</dbReference>
<proteinExistence type="predicted"/>
<evidence type="ECO:0000313" key="1">
    <source>
        <dbReference type="EMBL" id="MBC6499307.1"/>
    </source>
</evidence>
<dbReference type="EMBL" id="JACSZT010000008">
    <property type="protein sequence ID" value="MBC6499307.1"/>
    <property type="molecule type" value="Genomic_DNA"/>
</dbReference>
<dbReference type="AlphaFoldDB" id="A0A0R2F5K0"/>
<protein>
    <submittedName>
        <fullName evidence="1">Phage head closure protein</fullName>
    </submittedName>
</protein>
<name>A0A0R2F5K0_WEICO</name>
<dbReference type="InterPro" id="IPR008767">
    <property type="entry name" value="Phage_SPP1_head-tail_adaptor"/>
</dbReference>